<evidence type="ECO:0000256" key="2">
    <source>
        <dbReference type="ARBA" id="ARBA00022692"/>
    </source>
</evidence>
<evidence type="ECO:0000256" key="1">
    <source>
        <dbReference type="ARBA" id="ARBA00004651"/>
    </source>
</evidence>
<dbReference type="GO" id="GO:0022857">
    <property type="term" value="F:transmembrane transporter activity"/>
    <property type="evidence" value="ECO:0007669"/>
    <property type="project" value="InterPro"/>
</dbReference>
<dbReference type="RefSeq" id="WP_188755473.1">
    <property type="nucleotide sequence ID" value="NZ_BMJY01000004.1"/>
</dbReference>
<feature type="domain" description="Major facilitator superfamily (MFS) profile" evidence="7">
    <location>
        <begin position="5"/>
        <end position="397"/>
    </location>
</feature>
<dbReference type="EMBL" id="BMJY01000004">
    <property type="protein sequence ID" value="GGH40856.1"/>
    <property type="molecule type" value="Genomic_DNA"/>
</dbReference>
<keyword evidence="9" id="KW-1185">Reference proteome</keyword>
<protein>
    <submittedName>
        <fullName evidence="8">MFS transporter</fullName>
    </submittedName>
</protein>
<feature type="transmembrane region" description="Helical" evidence="6">
    <location>
        <begin position="73"/>
        <end position="92"/>
    </location>
</feature>
<dbReference type="InterPro" id="IPR020846">
    <property type="entry name" value="MFS_dom"/>
</dbReference>
<dbReference type="PROSITE" id="PS50850">
    <property type="entry name" value="MFS"/>
    <property type="match status" value="1"/>
</dbReference>
<feature type="transmembrane region" description="Helical" evidence="6">
    <location>
        <begin position="208"/>
        <end position="233"/>
    </location>
</feature>
<dbReference type="GO" id="GO:0005886">
    <property type="term" value="C:plasma membrane"/>
    <property type="evidence" value="ECO:0007669"/>
    <property type="project" value="UniProtKB-SubCell"/>
</dbReference>
<dbReference type="PANTHER" id="PTHR23528:SF1">
    <property type="entry name" value="MAJOR FACILITATOR SUPERFAMILY (MFS) PROFILE DOMAIN-CONTAINING PROTEIN"/>
    <property type="match status" value="1"/>
</dbReference>
<dbReference type="CDD" id="cd06174">
    <property type="entry name" value="MFS"/>
    <property type="match status" value="1"/>
</dbReference>
<feature type="transmembrane region" description="Helical" evidence="6">
    <location>
        <begin position="245"/>
        <end position="266"/>
    </location>
</feature>
<dbReference type="Pfam" id="PF07690">
    <property type="entry name" value="MFS_1"/>
    <property type="match status" value="2"/>
</dbReference>
<name>A0A917IEN9_9MICO</name>
<proteinExistence type="predicted"/>
<feature type="transmembrane region" description="Helical" evidence="6">
    <location>
        <begin position="336"/>
        <end position="361"/>
    </location>
</feature>
<keyword evidence="3 6" id="KW-1133">Transmembrane helix</keyword>
<evidence type="ECO:0000256" key="3">
    <source>
        <dbReference type="ARBA" id="ARBA00022989"/>
    </source>
</evidence>
<feature type="transmembrane region" description="Helical" evidence="6">
    <location>
        <begin position="160"/>
        <end position="178"/>
    </location>
</feature>
<comment type="subcellular location">
    <subcellularLocation>
        <location evidence="1">Cell membrane</location>
        <topology evidence="1">Multi-pass membrane protein</topology>
    </subcellularLocation>
</comment>
<feature type="transmembrane region" description="Helical" evidence="6">
    <location>
        <begin position="98"/>
        <end position="120"/>
    </location>
</feature>
<feature type="compositionally biased region" description="Gly residues" evidence="5">
    <location>
        <begin position="417"/>
        <end position="427"/>
    </location>
</feature>
<feature type="transmembrane region" description="Helical" evidence="6">
    <location>
        <begin position="373"/>
        <end position="390"/>
    </location>
</feature>
<reference evidence="8" key="1">
    <citation type="journal article" date="2014" name="Int. J. Syst. Evol. Microbiol.">
        <title>Complete genome sequence of Corynebacterium casei LMG S-19264T (=DSM 44701T), isolated from a smear-ripened cheese.</title>
        <authorList>
            <consortium name="US DOE Joint Genome Institute (JGI-PGF)"/>
            <person name="Walter F."/>
            <person name="Albersmeier A."/>
            <person name="Kalinowski J."/>
            <person name="Ruckert C."/>
        </authorList>
    </citation>
    <scope>NUCLEOTIDE SEQUENCE</scope>
    <source>
        <strain evidence="8">CGMCC 1.15794</strain>
    </source>
</reference>
<feature type="transmembrane region" description="Helical" evidence="6">
    <location>
        <begin position="278"/>
        <end position="297"/>
    </location>
</feature>
<feature type="transmembrane region" description="Helical" evidence="6">
    <location>
        <begin position="132"/>
        <end position="154"/>
    </location>
</feature>
<feature type="transmembrane region" description="Helical" evidence="6">
    <location>
        <begin position="303"/>
        <end position="324"/>
    </location>
</feature>
<dbReference type="Proteomes" id="UP000657592">
    <property type="component" value="Unassembled WGS sequence"/>
</dbReference>
<evidence type="ECO:0000256" key="5">
    <source>
        <dbReference type="SAM" id="MobiDB-lite"/>
    </source>
</evidence>
<keyword evidence="4 6" id="KW-0472">Membrane</keyword>
<keyword evidence="2 6" id="KW-0812">Transmembrane</keyword>
<evidence type="ECO:0000313" key="8">
    <source>
        <dbReference type="EMBL" id="GGH40856.1"/>
    </source>
</evidence>
<dbReference type="Gene3D" id="1.20.1250.20">
    <property type="entry name" value="MFS general substrate transporter like domains"/>
    <property type="match status" value="1"/>
</dbReference>
<sequence length="427" mass="42710">MRRVVVLAVMQCAALGALTAPVVVGLALMISRMTGEEAAPATLAAVGSAGSVAAMIANPLFGWCADRTGGRRWWLIGGALAGVAGSAALPLAQDPFTLGALWAFTQVAYNACFGAINGLVSIGLAPSERTRAAGLFAAASFIGTLPGIAVAALFPTSVVALSITIPAVTAVVVLVLAHRIDEPERTKRAEDSVQARWAGVRETMSRPFAAVMAIRFVISVEVTAGLLFALFLFTSRWGMAEDDAVRLVALSTLMGAIGVVLGSLALALTPAARMDARILLAGGLVLLAAAMVVRGLAATTTLFVVGTFVAGVAIGMATTATRSLAHGVLPPEDSGLGLGLLGFVNSFGTVVAPAIAGVLLVAGGGLGLIDAYGGMYVLLAVPVLALLLLVRPAGARVAHPEADPGAAPEAAASGTPGPRGGDPGGGL</sequence>
<feature type="compositionally biased region" description="Low complexity" evidence="5">
    <location>
        <begin position="399"/>
        <end position="416"/>
    </location>
</feature>
<feature type="transmembrane region" description="Helical" evidence="6">
    <location>
        <begin position="43"/>
        <end position="61"/>
    </location>
</feature>
<accession>A0A917IEN9</accession>
<organism evidence="8 9">
    <name type="scientific">Microbacterium album</name>
    <dbReference type="NCBI Taxonomy" id="2053191"/>
    <lineage>
        <taxon>Bacteria</taxon>
        <taxon>Bacillati</taxon>
        <taxon>Actinomycetota</taxon>
        <taxon>Actinomycetes</taxon>
        <taxon>Micrococcales</taxon>
        <taxon>Microbacteriaceae</taxon>
        <taxon>Microbacterium</taxon>
    </lineage>
</organism>
<evidence type="ECO:0000259" key="7">
    <source>
        <dbReference type="PROSITE" id="PS50850"/>
    </source>
</evidence>
<evidence type="ECO:0000256" key="4">
    <source>
        <dbReference type="ARBA" id="ARBA00023136"/>
    </source>
</evidence>
<evidence type="ECO:0000313" key="9">
    <source>
        <dbReference type="Proteomes" id="UP000657592"/>
    </source>
</evidence>
<evidence type="ECO:0000256" key="6">
    <source>
        <dbReference type="SAM" id="Phobius"/>
    </source>
</evidence>
<dbReference type="InterPro" id="IPR011701">
    <property type="entry name" value="MFS"/>
</dbReference>
<dbReference type="AlphaFoldDB" id="A0A917IEN9"/>
<comment type="caution">
    <text evidence="8">The sequence shown here is derived from an EMBL/GenBank/DDBJ whole genome shotgun (WGS) entry which is preliminary data.</text>
</comment>
<gene>
    <name evidence="8" type="primary">floR</name>
    <name evidence="8" type="ORF">GCM10010921_13080</name>
</gene>
<dbReference type="InterPro" id="IPR036259">
    <property type="entry name" value="MFS_trans_sf"/>
</dbReference>
<feature type="region of interest" description="Disordered" evidence="5">
    <location>
        <begin position="399"/>
        <end position="427"/>
    </location>
</feature>
<dbReference type="PANTHER" id="PTHR23528">
    <property type="match status" value="1"/>
</dbReference>
<reference evidence="8" key="2">
    <citation type="submission" date="2020-09" db="EMBL/GenBank/DDBJ databases">
        <authorList>
            <person name="Sun Q."/>
            <person name="Zhou Y."/>
        </authorList>
    </citation>
    <scope>NUCLEOTIDE SEQUENCE</scope>
    <source>
        <strain evidence="8">CGMCC 1.15794</strain>
    </source>
</reference>
<dbReference type="SUPFAM" id="SSF103473">
    <property type="entry name" value="MFS general substrate transporter"/>
    <property type="match status" value="1"/>
</dbReference>